<dbReference type="PANTHER" id="PTHR31272">
    <property type="entry name" value="CYTOCHROME C-TYPE BIOGENESIS PROTEIN HI_1454-RELATED"/>
    <property type="match status" value="1"/>
</dbReference>
<evidence type="ECO:0000256" key="3">
    <source>
        <dbReference type="ARBA" id="ARBA00022692"/>
    </source>
</evidence>
<feature type="transmembrane region" description="Helical" evidence="6">
    <location>
        <begin position="62"/>
        <end position="86"/>
    </location>
</feature>
<feature type="transmembrane region" description="Helical" evidence="6">
    <location>
        <begin position="209"/>
        <end position="227"/>
    </location>
</feature>
<dbReference type="RefSeq" id="WP_003456899.1">
    <property type="nucleotide sequence ID" value="NC_008261.1"/>
</dbReference>
<name>A0A0H2YSN9_CLOP1</name>
<dbReference type="EMBL" id="CP000246">
    <property type="protein sequence ID" value="ABG84019.1"/>
    <property type="molecule type" value="Genomic_DNA"/>
</dbReference>
<dbReference type="PANTHER" id="PTHR31272:SF6">
    <property type="entry name" value="CYTOCHROME C-TYPE BIOGENESIS CCDA-LIKE CHLOROPLASTIC PROTEIN"/>
    <property type="match status" value="1"/>
</dbReference>
<feature type="transmembrane region" description="Helical" evidence="6">
    <location>
        <begin position="15"/>
        <end position="42"/>
    </location>
</feature>
<accession>A0A0H2YSN9</accession>
<feature type="transmembrane region" description="Helical" evidence="6">
    <location>
        <begin position="166"/>
        <end position="188"/>
    </location>
</feature>
<dbReference type="AlphaFoldDB" id="A0A0H2YSN9"/>
<dbReference type="HOGENOM" id="CLU_053225_0_2_9"/>
<dbReference type="GO" id="GO:0016020">
    <property type="term" value="C:membrane"/>
    <property type="evidence" value="ECO:0007669"/>
    <property type="project" value="UniProtKB-SubCell"/>
</dbReference>
<reference evidence="8 9" key="1">
    <citation type="journal article" date="2006" name="Genome Res.">
        <title>Skewed genomic variability in strains of the toxigenic bacterial pathogen, Clostridium perfringens.</title>
        <authorList>
            <person name="Myers G.S."/>
            <person name="Rasko D.A."/>
            <person name="Cheung J.K."/>
            <person name="Ravel J."/>
            <person name="Seshadri R."/>
            <person name="Deboy R.T."/>
            <person name="Ren Q."/>
            <person name="Varga J."/>
            <person name="Awad M.M."/>
            <person name="Brinkac L.M."/>
            <person name="Daugherty S.C."/>
            <person name="Haft D.H."/>
            <person name="Dodson R.J."/>
            <person name="Madupu R."/>
            <person name="Nelson W.C."/>
            <person name="Rosovitz M.J."/>
            <person name="Sullivan S.A."/>
            <person name="Khouri H."/>
            <person name="Dimitrov G.I."/>
            <person name="Watkins K.L."/>
            <person name="Mulligan S."/>
            <person name="Benton J."/>
            <person name="Radune D."/>
            <person name="Fisher D.J."/>
            <person name="Atkins H.S."/>
            <person name="Hiscox T."/>
            <person name="Jost B.H."/>
            <person name="Billington S.J."/>
            <person name="Songer J.G."/>
            <person name="McClane B.A."/>
            <person name="Titball R.W."/>
            <person name="Rood J.I."/>
            <person name="Melville S.B."/>
            <person name="Paulsen I.T."/>
        </authorList>
    </citation>
    <scope>NUCLEOTIDE SEQUENCE [LARGE SCALE GENOMIC DNA]</scope>
    <source>
        <strain evidence="9">ATCC 13124 / DSM 756 / JCM 1290 / NCIMB 6125 / NCTC 8237 / S 107 / Type A</strain>
    </source>
</reference>
<evidence type="ECO:0000313" key="8">
    <source>
        <dbReference type="EMBL" id="ABG84019.1"/>
    </source>
</evidence>
<dbReference type="InterPro" id="IPR051790">
    <property type="entry name" value="Cytochrome_c-biogenesis_DsbD"/>
</dbReference>
<evidence type="ECO:0000256" key="1">
    <source>
        <dbReference type="ARBA" id="ARBA00004141"/>
    </source>
</evidence>
<dbReference type="GO" id="GO:0017004">
    <property type="term" value="P:cytochrome complex assembly"/>
    <property type="evidence" value="ECO:0007669"/>
    <property type="project" value="InterPro"/>
</dbReference>
<feature type="domain" description="Cytochrome C biogenesis protein transmembrane" evidence="7">
    <location>
        <begin position="18"/>
        <end position="194"/>
    </location>
</feature>
<keyword evidence="9" id="KW-1185">Reference proteome</keyword>
<protein>
    <submittedName>
        <fullName evidence="8">Membrane protein</fullName>
    </submittedName>
</protein>
<evidence type="ECO:0000256" key="5">
    <source>
        <dbReference type="ARBA" id="ARBA00023136"/>
    </source>
</evidence>
<evidence type="ECO:0000256" key="2">
    <source>
        <dbReference type="ARBA" id="ARBA00006143"/>
    </source>
</evidence>
<dbReference type="Proteomes" id="UP000001823">
    <property type="component" value="Chromosome"/>
</dbReference>
<proteinExistence type="inferred from homology"/>
<keyword evidence="3 6" id="KW-0812">Transmembrane</keyword>
<dbReference type="Pfam" id="PF02683">
    <property type="entry name" value="DsbD_TM"/>
    <property type="match status" value="1"/>
</dbReference>
<gene>
    <name evidence="8" type="ordered locus">CPF_2861</name>
</gene>
<evidence type="ECO:0000313" key="9">
    <source>
        <dbReference type="Proteomes" id="UP000001823"/>
    </source>
</evidence>
<evidence type="ECO:0000256" key="6">
    <source>
        <dbReference type="SAM" id="Phobius"/>
    </source>
</evidence>
<dbReference type="STRING" id="195103.CPF_2861"/>
<sequence>MEFLAYFNSVISNNIFLAIILSFFAGVVASFSPCTLSSIPLLIGYVQGSEVKDNKKAFKYSLIFSIGLGITFTVIGLLTALIGKAFLGAGKFWYIILAFIMIGSGLQVLDVINLFGDKKEACKITKRREGILDAFFLGILSGILASPCATPIMAAIIAFIAASGNLVIGMIMLLMYSLGHSVLIILAGTSFGLVEKIAYSENGKKIGRVLKNILGTIIILVGLYLFYLGV</sequence>
<comment type="subcellular location">
    <subcellularLocation>
        <location evidence="1">Membrane</location>
        <topology evidence="1">Multi-pass membrane protein</topology>
    </subcellularLocation>
</comment>
<evidence type="ECO:0000259" key="7">
    <source>
        <dbReference type="Pfam" id="PF02683"/>
    </source>
</evidence>
<evidence type="ECO:0000256" key="4">
    <source>
        <dbReference type="ARBA" id="ARBA00022989"/>
    </source>
</evidence>
<feature type="transmembrane region" description="Helical" evidence="6">
    <location>
        <begin position="135"/>
        <end position="160"/>
    </location>
</feature>
<feature type="transmembrane region" description="Helical" evidence="6">
    <location>
        <begin position="92"/>
        <end position="115"/>
    </location>
</feature>
<dbReference type="InterPro" id="IPR003834">
    <property type="entry name" value="Cyt_c_assmbl_TM_dom"/>
</dbReference>
<dbReference type="KEGG" id="cpf:CPF_2861"/>
<organism evidence="8 9">
    <name type="scientific">Clostridium perfringens (strain ATCC 13124 / DSM 756 / JCM 1290 / NCIMB 6125 / NCTC 8237 / Type A)</name>
    <dbReference type="NCBI Taxonomy" id="195103"/>
    <lineage>
        <taxon>Bacteria</taxon>
        <taxon>Bacillati</taxon>
        <taxon>Bacillota</taxon>
        <taxon>Clostridia</taxon>
        <taxon>Eubacteriales</taxon>
        <taxon>Clostridiaceae</taxon>
        <taxon>Clostridium</taxon>
    </lineage>
</organism>
<keyword evidence="4 6" id="KW-1133">Transmembrane helix</keyword>
<dbReference type="eggNOG" id="COG4232">
    <property type="taxonomic scope" value="Bacteria"/>
</dbReference>
<keyword evidence="5 6" id="KW-0472">Membrane</keyword>
<dbReference type="PaxDb" id="195103-CPF_2861"/>
<comment type="similarity">
    <text evidence="2">Belongs to the DsbD family.</text>
</comment>